<comment type="caution">
    <text evidence="12">The sequence shown here is derived from an EMBL/GenBank/DDBJ whole genome shotgun (WGS) entry which is preliminary data.</text>
</comment>
<feature type="domain" description="Protein kinase" evidence="11">
    <location>
        <begin position="69"/>
        <end position="382"/>
    </location>
</feature>
<protein>
    <recommendedName>
        <fullName evidence="5">EKC/KEOPS complex subunit BUD32</fullName>
        <ecNumber evidence="3">2.7.11.1</ecNumber>
    </recommendedName>
    <alternativeName>
        <fullName evidence="6 7">Atypical Serine/threonine protein kinase BUD32</fullName>
    </alternativeName>
    <alternativeName>
        <fullName evidence="4">EKC/KEOPS complex subunit bud32</fullName>
    </alternativeName>
</protein>
<name>A0A423WP53_CYTCH</name>
<dbReference type="OrthoDB" id="4062651at2759"/>
<gene>
    <name evidence="12" type="ORF">VSDG_00558</name>
</gene>
<evidence type="ECO:0000256" key="4">
    <source>
        <dbReference type="ARBA" id="ARBA00013948"/>
    </source>
</evidence>
<feature type="region of interest" description="Disordered" evidence="10">
    <location>
        <begin position="403"/>
        <end position="428"/>
    </location>
</feature>
<dbReference type="EC" id="2.7.11.1" evidence="3"/>
<evidence type="ECO:0000256" key="10">
    <source>
        <dbReference type="SAM" id="MobiDB-lite"/>
    </source>
</evidence>
<accession>A0A423WP53</accession>
<evidence type="ECO:0000259" key="11">
    <source>
        <dbReference type="PROSITE" id="PS50011"/>
    </source>
</evidence>
<feature type="region of interest" description="Disordered" evidence="10">
    <location>
        <begin position="1"/>
        <end position="23"/>
    </location>
</feature>
<dbReference type="GO" id="GO:0004674">
    <property type="term" value="F:protein serine/threonine kinase activity"/>
    <property type="evidence" value="ECO:0007669"/>
    <property type="project" value="UniProtKB-EC"/>
</dbReference>
<evidence type="ECO:0000256" key="7">
    <source>
        <dbReference type="ARBA" id="ARBA00033194"/>
    </source>
</evidence>
<dbReference type="InterPro" id="IPR011009">
    <property type="entry name" value="Kinase-like_dom_sf"/>
</dbReference>
<dbReference type="PROSITE" id="PS00109">
    <property type="entry name" value="PROTEIN_KINASE_TYR"/>
    <property type="match status" value="1"/>
</dbReference>
<dbReference type="Gene3D" id="1.10.510.10">
    <property type="entry name" value="Transferase(Phosphotransferase) domain 1"/>
    <property type="match status" value="1"/>
</dbReference>
<dbReference type="InterPro" id="IPR008266">
    <property type="entry name" value="Tyr_kinase_AS"/>
</dbReference>
<dbReference type="Proteomes" id="UP000284375">
    <property type="component" value="Unassembled WGS sequence"/>
</dbReference>
<dbReference type="SUPFAM" id="SSF56112">
    <property type="entry name" value="Protein kinase-like (PK-like)"/>
    <property type="match status" value="1"/>
</dbReference>
<comment type="catalytic activity">
    <reaction evidence="9">
        <text>L-seryl-[protein] + ATP = O-phospho-L-seryl-[protein] + ADP + H(+)</text>
        <dbReference type="Rhea" id="RHEA:17989"/>
        <dbReference type="Rhea" id="RHEA-COMP:9863"/>
        <dbReference type="Rhea" id="RHEA-COMP:11604"/>
        <dbReference type="ChEBI" id="CHEBI:15378"/>
        <dbReference type="ChEBI" id="CHEBI:29999"/>
        <dbReference type="ChEBI" id="CHEBI:30616"/>
        <dbReference type="ChEBI" id="CHEBI:83421"/>
        <dbReference type="ChEBI" id="CHEBI:456216"/>
        <dbReference type="EC" id="2.7.11.1"/>
    </reaction>
</comment>
<dbReference type="InterPro" id="IPR000719">
    <property type="entry name" value="Prot_kinase_dom"/>
</dbReference>
<evidence type="ECO:0000313" key="13">
    <source>
        <dbReference type="Proteomes" id="UP000284375"/>
    </source>
</evidence>
<dbReference type="AlphaFoldDB" id="A0A423WP53"/>
<comment type="function">
    <text evidence="1">Component of the EKC/KEOPS complex that is required for the formation of a threonylcarbamoyl group on adenosine at position 37 (t(6)A37) in tRNAs that read codons beginning with adenine. The complex is probably involved in the transfer of the threonylcarbamoyl moiety of threonylcarbamoyl-AMP (TC-AMP) to the N6 group of A37. BUD32 has ATPase activity in the context of the EKC/KEOPS complex and likely plays a supporting role to the catalytic subunit KAE1. The EKC/KEOPS complex also promotes both telomere uncapping and telomere elongation. The complex is required for efficient recruitment of transcriptional coactivators.</text>
</comment>
<reference evidence="12 13" key="1">
    <citation type="submission" date="2015-09" db="EMBL/GenBank/DDBJ databases">
        <title>Host preference determinants of Valsa canker pathogens revealed by comparative genomics.</title>
        <authorList>
            <person name="Yin Z."/>
            <person name="Huang L."/>
        </authorList>
    </citation>
    <scope>NUCLEOTIDE SEQUENCE [LARGE SCALE GENOMIC DNA]</scope>
    <source>
        <strain evidence="12 13">YSFL</strain>
    </source>
</reference>
<dbReference type="GO" id="GO:0005524">
    <property type="term" value="F:ATP binding"/>
    <property type="evidence" value="ECO:0007669"/>
    <property type="project" value="InterPro"/>
</dbReference>
<evidence type="ECO:0000256" key="9">
    <source>
        <dbReference type="ARBA" id="ARBA00048679"/>
    </source>
</evidence>
<evidence type="ECO:0000256" key="1">
    <source>
        <dbReference type="ARBA" id="ARBA00003747"/>
    </source>
</evidence>
<evidence type="ECO:0000313" key="12">
    <source>
        <dbReference type="EMBL" id="ROW05122.1"/>
    </source>
</evidence>
<comment type="subunit">
    <text evidence="2">Component of the EKC/KEOPS complex composed of at least BUD32, CGI121, GON7, KAE1 and PCC1; the whole complex dimerizes.</text>
</comment>
<evidence type="ECO:0000256" key="5">
    <source>
        <dbReference type="ARBA" id="ARBA00019973"/>
    </source>
</evidence>
<evidence type="ECO:0000256" key="2">
    <source>
        <dbReference type="ARBA" id="ARBA00011534"/>
    </source>
</evidence>
<dbReference type="PROSITE" id="PS50011">
    <property type="entry name" value="PROTEIN_KINASE_DOM"/>
    <property type="match status" value="1"/>
</dbReference>
<dbReference type="EMBL" id="LJZO01000001">
    <property type="protein sequence ID" value="ROW05122.1"/>
    <property type="molecule type" value="Genomic_DNA"/>
</dbReference>
<evidence type="ECO:0000256" key="6">
    <source>
        <dbReference type="ARBA" id="ARBA00030980"/>
    </source>
</evidence>
<evidence type="ECO:0000256" key="8">
    <source>
        <dbReference type="ARBA" id="ARBA00047899"/>
    </source>
</evidence>
<organism evidence="12 13">
    <name type="scientific">Cytospora chrysosperma</name>
    <name type="common">Cytospora canker fungus</name>
    <name type="synonym">Sphaeria chrysosperma</name>
    <dbReference type="NCBI Taxonomy" id="252740"/>
    <lineage>
        <taxon>Eukaryota</taxon>
        <taxon>Fungi</taxon>
        <taxon>Dikarya</taxon>
        <taxon>Ascomycota</taxon>
        <taxon>Pezizomycotina</taxon>
        <taxon>Sordariomycetes</taxon>
        <taxon>Sordariomycetidae</taxon>
        <taxon>Diaporthales</taxon>
        <taxon>Cytosporaceae</taxon>
        <taxon>Cytospora</taxon>
    </lineage>
</organism>
<dbReference type="SMART" id="SM00220">
    <property type="entry name" value="S_TKc"/>
    <property type="match status" value="1"/>
</dbReference>
<keyword evidence="13" id="KW-1185">Reference proteome</keyword>
<evidence type="ECO:0000256" key="3">
    <source>
        <dbReference type="ARBA" id="ARBA00012513"/>
    </source>
</evidence>
<sequence length="428" mass="48434">MGYYDNCSPGQRFTSKRSRPETTYGTEGSLWIIHDWDQRRAIGVGTLWHEEDEDFIFKALAEHIDDDLPRDAMLVEIGEAGELVDLVNCKASSGDDHDARQLAFKYYFAPNNIAMVWNEINCWMRLPSHPSIVPFDSLVLDSVPTLAEDLPLVTHDEDKVVGFTTCFIPGGTILDNISRPFRLAHLRQLISVVDYLNLELGIVHGDITTYNILIEPDTDTIKIFDFNLASHLGDTEGDTSTRYMNIFNYDEDRNDVKYTVFTLYEIITRDMHFRQENYPHELDVAAMLPLVWEKHPEVHLGAPIEEDEIKGRITHWKQAKSPIEWHPLPEFDPVYWCGEVYRMESAMRSEMKSQGLGYLDWQRPASCELPVLTPEGGGRRLLATGEVVGENGGAVDIGTQILSVEGGSEDGTSTVGKDSVDEEMTDTE</sequence>
<proteinExistence type="predicted"/>
<comment type="catalytic activity">
    <reaction evidence="8">
        <text>L-threonyl-[protein] + ATP = O-phospho-L-threonyl-[protein] + ADP + H(+)</text>
        <dbReference type="Rhea" id="RHEA:46608"/>
        <dbReference type="Rhea" id="RHEA-COMP:11060"/>
        <dbReference type="Rhea" id="RHEA-COMP:11605"/>
        <dbReference type="ChEBI" id="CHEBI:15378"/>
        <dbReference type="ChEBI" id="CHEBI:30013"/>
        <dbReference type="ChEBI" id="CHEBI:30616"/>
        <dbReference type="ChEBI" id="CHEBI:61977"/>
        <dbReference type="ChEBI" id="CHEBI:456216"/>
        <dbReference type="EC" id="2.7.11.1"/>
    </reaction>
</comment>